<feature type="transmembrane region" description="Helical" evidence="8">
    <location>
        <begin position="446"/>
        <end position="467"/>
    </location>
</feature>
<dbReference type="SUPFAM" id="SSF55874">
    <property type="entry name" value="ATPase domain of HSP90 chaperone/DNA topoisomerase II/histidine kinase"/>
    <property type="match status" value="1"/>
</dbReference>
<evidence type="ECO:0000256" key="7">
    <source>
        <dbReference type="SAM" id="Coils"/>
    </source>
</evidence>
<keyword evidence="6" id="KW-0902">Two-component regulatory system</keyword>
<evidence type="ECO:0000256" key="2">
    <source>
        <dbReference type="ARBA" id="ARBA00012438"/>
    </source>
</evidence>
<evidence type="ECO:0000256" key="1">
    <source>
        <dbReference type="ARBA" id="ARBA00000085"/>
    </source>
</evidence>
<dbReference type="InterPro" id="IPR005467">
    <property type="entry name" value="His_kinase_dom"/>
</dbReference>
<sequence length="707" mass="81991">MSYFTAKNRAINQNILALFLLLISCQGYAQKYTFKDMHAEDNVDSLEKWLVVNPTINEVRLKNLVKAEMSYLWKASNESFRHLQEIEFVSKKLNHRLGITFGKFQRGLYLNSLSKNDEALTYLSEAFRESEILNDLSAQVSILCYQSLISLNFSVIEKKELAKYYLSKAQKLIAKTQDPHDNILYLVTTLSNEQIALQTKGNSVYLYKLVSDILKTFNSNPELSYAFNWVKFMEGRFFTTINNHKKSVEINNKILRKTPENNYFMLSKIHFQLGFNYLNMNQFDLANKEFNLAKVAFRKIPDNFYFPAFTETKYFRLIEILNCQRQLALRLNDTKMGNTLVDSIFYYQRLDAEESSRKALLQIQYRYNYEKFEIEAQNLANEKKLATLNQRELQHDLKIKERDIEVLKYKNDLKLSQDKLKVSKLNNEKRIATAKSEAMFEQNKTLTLYIVFGTLLLALTFILLFILRRQFINEKRRNSFRNQFYTILTHDLRGSINSLNDIGKVLGYLIKNNRLNDLNKVANQIEWISCHTAILLDNTIDWGTSNSFEMDLAPQQVDISLLVNELILLYKAAIETKNITISIEIQDDVQLYTSSKSIIIIIRNMIDNAKTNTPANGKIGIEVKKLQVNNQVVIRVTNSGDLIPAQKVNFIQEVFDEKQKPEVGVNGLGLGIILMSQFAKKNNSSLFVTSDNTQGTIFNLLINPYRK</sequence>
<dbReference type="OrthoDB" id="1269247at2"/>
<keyword evidence="4" id="KW-0808">Transferase</keyword>
<dbReference type="GO" id="GO:0000155">
    <property type="term" value="F:phosphorelay sensor kinase activity"/>
    <property type="evidence" value="ECO:0007669"/>
    <property type="project" value="TreeGrafter"/>
</dbReference>
<protein>
    <recommendedName>
        <fullName evidence="2">histidine kinase</fullName>
        <ecNumber evidence="2">2.7.13.3</ecNumber>
    </recommendedName>
</protein>
<keyword evidence="3" id="KW-0597">Phosphoprotein</keyword>
<dbReference type="InterPro" id="IPR036890">
    <property type="entry name" value="HATPase_C_sf"/>
</dbReference>
<reference evidence="10 11" key="1">
    <citation type="submission" date="2018-05" db="EMBL/GenBank/DDBJ databases">
        <title>Genomic Encyclopedia of Archaeal and Bacterial Type Strains, Phase II (KMG-II): from individual species to whole genera.</title>
        <authorList>
            <person name="Goeker M."/>
        </authorList>
    </citation>
    <scope>NUCLEOTIDE SEQUENCE [LARGE SCALE GENOMIC DNA]</scope>
    <source>
        <strain evidence="10 11">DSM 22214</strain>
    </source>
</reference>
<accession>A0A316DJY7</accession>
<dbReference type="AlphaFoldDB" id="A0A316DJY7"/>
<evidence type="ECO:0000313" key="11">
    <source>
        <dbReference type="Proteomes" id="UP000245489"/>
    </source>
</evidence>
<dbReference type="PANTHER" id="PTHR45453">
    <property type="entry name" value="PHOSPHATE REGULON SENSOR PROTEIN PHOR"/>
    <property type="match status" value="1"/>
</dbReference>
<dbReference type="InterPro" id="IPR003594">
    <property type="entry name" value="HATPase_dom"/>
</dbReference>
<dbReference type="GO" id="GO:0016036">
    <property type="term" value="P:cellular response to phosphate starvation"/>
    <property type="evidence" value="ECO:0007669"/>
    <property type="project" value="TreeGrafter"/>
</dbReference>
<dbReference type="EMBL" id="QGGO01000034">
    <property type="protein sequence ID" value="PWK17589.1"/>
    <property type="molecule type" value="Genomic_DNA"/>
</dbReference>
<keyword evidence="8" id="KW-0472">Membrane</keyword>
<evidence type="ECO:0000256" key="6">
    <source>
        <dbReference type="ARBA" id="ARBA00023012"/>
    </source>
</evidence>
<feature type="domain" description="Histidine kinase" evidence="9">
    <location>
        <begin position="487"/>
        <end position="706"/>
    </location>
</feature>
<dbReference type="InterPro" id="IPR011990">
    <property type="entry name" value="TPR-like_helical_dom_sf"/>
</dbReference>
<evidence type="ECO:0000256" key="8">
    <source>
        <dbReference type="SAM" id="Phobius"/>
    </source>
</evidence>
<evidence type="ECO:0000256" key="4">
    <source>
        <dbReference type="ARBA" id="ARBA00022679"/>
    </source>
</evidence>
<keyword evidence="8" id="KW-1133">Transmembrane helix</keyword>
<keyword evidence="8" id="KW-0812">Transmembrane</keyword>
<evidence type="ECO:0000313" key="10">
    <source>
        <dbReference type="EMBL" id="PWK17589.1"/>
    </source>
</evidence>
<dbReference type="Proteomes" id="UP000245489">
    <property type="component" value="Unassembled WGS sequence"/>
</dbReference>
<dbReference type="Pfam" id="PF02518">
    <property type="entry name" value="HATPase_c"/>
    <property type="match status" value="1"/>
</dbReference>
<dbReference type="InterPro" id="IPR050351">
    <property type="entry name" value="BphY/WalK/GraS-like"/>
</dbReference>
<comment type="caution">
    <text evidence="10">The sequence shown here is derived from an EMBL/GenBank/DDBJ whole genome shotgun (WGS) entry which is preliminary data.</text>
</comment>
<dbReference type="PANTHER" id="PTHR45453:SF1">
    <property type="entry name" value="PHOSPHATE REGULON SENSOR PROTEIN PHOR"/>
    <property type="match status" value="1"/>
</dbReference>
<dbReference type="PROSITE" id="PS50109">
    <property type="entry name" value="HIS_KIN"/>
    <property type="match status" value="1"/>
</dbReference>
<dbReference type="SUPFAM" id="SSF48452">
    <property type="entry name" value="TPR-like"/>
    <property type="match status" value="1"/>
</dbReference>
<dbReference type="Gene3D" id="1.25.40.10">
    <property type="entry name" value="Tetratricopeptide repeat domain"/>
    <property type="match status" value="1"/>
</dbReference>
<keyword evidence="7" id="KW-0175">Coiled coil</keyword>
<proteinExistence type="predicted"/>
<keyword evidence="11" id="KW-1185">Reference proteome</keyword>
<evidence type="ECO:0000256" key="5">
    <source>
        <dbReference type="ARBA" id="ARBA00022777"/>
    </source>
</evidence>
<comment type="catalytic activity">
    <reaction evidence="1">
        <text>ATP + protein L-histidine = ADP + protein N-phospho-L-histidine.</text>
        <dbReference type="EC" id="2.7.13.3"/>
    </reaction>
</comment>
<dbReference type="PROSITE" id="PS51257">
    <property type="entry name" value="PROKAR_LIPOPROTEIN"/>
    <property type="match status" value="1"/>
</dbReference>
<dbReference type="GO" id="GO:0005886">
    <property type="term" value="C:plasma membrane"/>
    <property type="evidence" value="ECO:0007669"/>
    <property type="project" value="TreeGrafter"/>
</dbReference>
<organism evidence="10 11">
    <name type="scientific">Arcicella aurantiaca</name>
    <dbReference type="NCBI Taxonomy" id="591202"/>
    <lineage>
        <taxon>Bacteria</taxon>
        <taxon>Pseudomonadati</taxon>
        <taxon>Bacteroidota</taxon>
        <taxon>Cytophagia</taxon>
        <taxon>Cytophagales</taxon>
        <taxon>Flectobacillaceae</taxon>
        <taxon>Arcicella</taxon>
    </lineage>
</organism>
<dbReference type="Gene3D" id="3.30.565.10">
    <property type="entry name" value="Histidine kinase-like ATPase, C-terminal domain"/>
    <property type="match status" value="1"/>
</dbReference>
<name>A0A316DJY7_9BACT</name>
<evidence type="ECO:0000256" key="3">
    <source>
        <dbReference type="ARBA" id="ARBA00022553"/>
    </source>
</evidence>
<keyword evidence="5 10" id="KW-0418">Kinase</keyword>
<dbReference type="GO" id="GO:0004721">
    <property type="term" value="F:phosphoprotein phosphatase activity"/>
    <property type="evidence" value="ECO:0007669"/>
    <property type="project" value="TreeGrafter"/>
</dbReference>
<dbReference type="RefSeq" id="WP_109744965.1">
    <property type="nucleotide sequence ID" value="NZ_QGGO01000034.1"/>
</dbReference>
<feature type="coiled-coil region" evidence="7">
    <location>
        <begin position="369"/>
        <end position="396"/>
    </location>
</feature>
<dbReference type="EC" id="2.7.13.3" evidence="2"/>
<gene>
    <name evidence="10" type="ORF">LV89_04305</name>
</gene>
<evidence type="ECO:0000259" key="9">
    <source>
        <dbReference type="PROSITE" id="PS50109"/>
    </source>
</evidence>